<evidence type="ECO:0000256" key="1">
    <source>
        <dbReference type="ARBA" id="ARBA00022737"/>
    </source>
</evidence>
<dbReference type="CDD" id="cd09141">
    <property type="entry name" value="PLDc_vPLD1_2_yPLD_like_2"/>
    <property type="match status" value="1"/>
</dbReference>
<evidence type="ECO:0000256" key="6">
    <source>
        <dbReference type="SAM" id="MobiDB-lite"/>
    </source>
</evidence>
<evidence type="ECO:0000259" key="7">
    <source>
        <dbReference type="PROSITE" id="PS50035"/>
    </source>
</evidence>
<dbReference type="SUPFAM" id="SSF56024">
    <property type="entry name" value="Phospholipase D/nuclease"/>
    <property type="match status" value="2"/>
</dbReference>
<protein>
    <recommendedName>
        <fullName evidence="5">Phospholipase</fullName>
        <ecNumber evidence="5">3.1.4.4</ecNumber>
    </recommendedName>
</protein>
<dbReference type="InterPro" id="IPR001736">
    <property type="entry name" value="PLipase_D/transphosphatidylase"/>
</dbReference>
<reference evidence="8 9" key="1">
    <citation type="journal article" date="2016" name="Mol. Biol. Evol.">
        <title>Comparative Genomics of Early-Diverging Mushroom-Forming Fungi Provides Insights into the Origins of Lignocellulose Decay Capabilities.</title>
        <authorList>
            <person name="Nagy L.G."/>
            <person name="Riley R."/>
            <person name="Tritt A."/>
            <person name="Adam C."/>
            <person name="Daum C."/>
            <person name="Floudas D."/>
            <person name="Sun H."/>
            <person name="Yadav J.S."/>
            <person name="Pangilinan J."/>
            <person name="Larsson K.H."/>
            <person name="Matsuura K."/>
            <person name="Barry K."/>
            <person name="Labutti K."/>
            <person name="Kuo R."/>
            <person name="Ohm R.A."/>
            <person name="Bhattacharya S.S."/>
            <person name="Shirouzu T."/>
            <person name="Yoshinaga Y."/>
            <person name="Martin F.M."/>
            <person name="Grigoriev I.V."/>
            <person name="Hibbett D.S."/>
        </authorList>
    </citation>
    <scope>NUCLEOTIDE SEQUENCE [LARGE SCALE GENOMIC DNA]</scope>
    <source>
        <strain evidence="8 9">HHB12733</strain>
    </source>
</reference>
<dbReference type="InterPro" id="IPR015679">
    <property type="entry name" value="PLipase_D_fam"/>
</dbReference>
<dbReference type="PROSITE" id="PS50035">
    <property type="entry name" value="PLD"/>
    <property type="match status" value="2"/>
</dbReference>
<dbReference type="GO" id="GO:0004630">
    <property type="term" value="F:phospholipase D activity"/>
    <property type="evidence" value="ECO:0007669"/>
    <property type="project" value="UniProtKB-UniRule"/>
</dbReference>
<dbReference type="GO" id="GO:0035556">
    <property type="term" value="P:intracellular signal transduction"/>
    <property type="evidence" value="ECO:0007669"/>
    <property type="project" value="InterPro"/>
</dbReference>
<feature type="region of interest" description="Disordered" evidence="6">
    <location>
        <begin position="1"/>
        <end position="25"/>
    </location>
</feature>
<dbReference type="STRING" id="1353952.A0A165H1R0"/>
<feature type="compositionally biased region" description="Basic and acidic residues" evidence="6">
    <location>
        <begin position="1"/>
        <end position="19"/>
    </location>
</feature>
<evidence type="ECO:0000313" key="8">
    <source>
        <dbReference type="EMBL" id="KZT58760.1"/>
    </source>
</evidence>
<sequence length="871" mass="99756">MSGSDSDEHTHKHEREHTRSHGKFRARLEHDLDQARLRTANKVNIVSKIAHHAIQEIKGKWNPNHRHDEDWEKEDDRIRAEIAAQHRFSSFAVDRWSNCVKWHIDGHDYFYALSEMLDAAEEHIFILDWWLSPELYLRRPPAAHPEWRLDRLLLRKAEQGVRVYVVVYKEVTQTMSMSSSHTKHALEDLHENIAVMRHPDHIGTVDDVEFWSHHEKVVVVDNLRACVGGLDACFGRWDTHNHPLADVHPTQFRRTLFPGQDYNNARIMDFQAVDHYTSNAVSLLETPRMPWHDVHMTFTGPAVLDVVQHFVERWNEVRHRKYRHDHRYDLLAFPQTPHDGPNEPIMSHPHREVFHELGRRFKQHWLGPSAPPANIEGHSPVGTCRVQVVRSVSDWSHGTLTEQSIQNAYVQMIQEANHFIYIENQFFISNTGNDGPVQNKIARALVDRILFAAKDGRKFKVMVVIPEVPGFSGNINEQAALKNILGATYRTINRGGHSIYEEIRKAGYDPAEYIRFYHLRGYDRIGAPKSFIKKMEEKSGVTYREAQVALSRIWAGDEDSEGVKTVTVAVPKVDTADAANLGATQQSVELMQIKAPQTVKEAEEIIKRFEQAAEVEHDDVVADSVTQHALQDKTELKEEKWLGSEDEEKSCYVSEEIYIHSKLMIVDDVRVIMGSANFNDRSQRGDGDSEIAIVVEDGDMFKSTMDGHPHMVGRFATTLRRKLFREHLGLIPPQNCPPDGDEFVTSFMRPAPIPQENELGAPEDDLVADPLSDAFQELWTSTAKTNRGIFTEIFRSVPSDMVRNWGAYKTFVPQTLPGHVAPDVTLDQIKTRLSLIRGHVVDSPLDFLIEENELISGSQWSSYNPLMALYL</sequence>
<evidence type="ECO:0000313" key="9">
    <source>
        <dbReference type="Proteomes" id="UP000076842"/>
    </source>
</evidence>
<dbReference type="InterPro" id="IPR016555">
    <property type="entry name" value="PLipase_D_euk"/>
</dbReference>
<dbReference type="Pfam" id="PF13091">
    <property type="entry name" value="PLDc_2"/>
    <property type="match status" value="1"/>
</dbReference>
<accession>A0A165H1R0</accession>
<dbReference type="AlphaFoldDB" id="A0A165H1R0"/>
<feature type="domain" description="PLD phosphodiesterase" evidence="7">
    <location>
        <begin position="655"/>
        <end position="682"/>
    </location>
</feature>
<dbReference type="CDD" id="cd00138">
    <property type="entry name" value="PLDc_SF"/>
    <property type="match status" value="1"/>
</dbReference>
<dbReference type="SMART" id="SM00155">
    <property type="entry name" value="PLDc"/>
    <property type="match status" value="2"/>
</dbReference>
<evidence type="ECO:0000256" key="4">
    <source>
        <dbReference type="ARBA" id="ARBA00023098"/>
    </source>
</evidence>
<dbReference type="PANTHER" id="PTHR18896">
    <property type="entry name" value="PHOSPHOLIPASE D"/>
    <property type="match status" value="1"/>
</dbReference>
<keyword evidence="9" id="KW-1185">Reference proteome</keyword>
<evidence type="ECO:0000256" key="5">
    <source>
        <dbReference type="PIRNR" id="PIRNR009376"/>
    </source>
</evidence>
<evidence type="ECO:0000256" key="2">
    <source>
        <dbReference type="ARBA" id="ARBA00022801"/>
    </source>
</evidence>
<dbReference type="EMBL" id="KV423947">
    <property type="protein sequence ID" value="KZT58760.1"/>
    <property type="molecule type" value="Genomic_DNA"/>
</dbReference>
<dbReference type="PANTHER" id="PTHR18896:SF186">
    <property type="entry name" value="PHOSPHOLIPASE D"/>
    <property type="match status" value="1"/>
</dbReference>
<dbReference type="CDD" id="cd09138">
    <property type="entry name" value="PLDc_vPLD1_2_yPLD_like_1"/>
    <property type="match status" value="1"/>
</dbReference>
<comment type="similarity">
    <text evidence="5">Belongs to the phospholipase D family.</text>
</comment>
<dbReference type="Proteomes" id="UP000076842">
    <property type="component" value="Unassembled WGS sequence"/>
</dbReference>
<evidence type="ECO:0000256" key="3">
    <source>
        <dbReference type="ARBA" id="ARBA00022963"/>
    </source>
</evidence>
<keyword evidence="4" id="KW-0443">Lipid metabolism</keyword>
<keyword evidence="3 5" id="KW-0442">Lipid degradation</keyword>
<dbReference type="InterPro" id="IPR025202">
    <property type="entry name" value="PLD-like_dom"/>
</dbReference>
<dbReference type="GO" id="GO:0006654">
    <property type="term" value="P:phosphatidic acid biosynthetic process"/>
    <property type="evidence" value="ECO:0007669"/>
    <property type="project" value="InterPro"/>
</dbReference>
<dbReference type="EC" id="3.1.4.4" evidence="5"/>
<dbReference type="PIRSF" id="PIRSF009376">
    <property type="entry name" value="Phospholipase_D_euk"/>
    <property type="match status" value="1"/>
</dbReference>
<keyword evidence="2 5" id="KW-0378">Hydrolase</keyword>
<organism evidence="8 9">
    <name type="scientific">Calocera cornea HHB12733</name>
    <dbReference type="NCBI Taxonomy" id="1353952"/>
    <lineage>
        <taxon>Eukaryota</taxon>
        <taxon>Fungi</taxon>
        <taxon>Dikarya</taxon>
        <taxon>Basidiomycota</taxon>
        <taxon>Agaricomycotina</taxon>
        <taxon>Dacrymycetes</taxon>
        <taxon>Dacrymycetales</taxon>
        <taxon>Dacrymycetaceae</taxon>
        <taxon>Calocera</taxon>
    </lineage>
</organism>
<dbReference type="InParanoid" id="A0A165H1R0"/>
<gene>
    <name evidence="8" type="ORF">CALCODRAFT_494465</name>
</gene>
<dbReference type="Gene3D" id="3.30.870.10">
    <property type="entry name" value="Endonuclease Chain A"/>
    <property type="match status" value="3"/>
</dbReference>
<proteinExistence type="inferred from homology"/>
<dbReference type="OrthoDB" id="14911at2759"/>
<dbReference type="GO" id="GO:0009395">
    <property type="term" value="P:phospholipid catabolic process"/>
    <property type="evidence" value="ECO:0007669"/>
    <property type="project" value="TreeGrafter"/>
</dbReference>
<dbReference type="Pfam" id="PF00614">
    <property type="entry name" value="PLDc"/>
    <property type="match status" value="1"/>
</dbReference>
<keyword evidence="1" id="KW-0677">Repeat</keyword>
<name>A0A165H1R0_9BASI</name>
<feature type="domain" description="PLD phosphodiesterase" evidence="7">
    <location>
        <begin position="209"/>
        <end position="236"/>
    </location>
</feature>
<comment type="catalytic activity">
    <reaction evidence="5">
        <text>a 1,2-diacyl-sn-glycero-3-phosphocholine + H2O = a 1,2-diacyl-sn-glycero-3-phosphate + choline + H(+)</text>
        <dbReference type="Rhea" id="RHEA:14445"/>
        <dbReference type="ChEBI" id="CHEBI:15354"/>
        <dbReference type="ChEBI" id="CHEBI:15377"/>
        <dbReference type="ChEBI" id="CHEBI:15378"/>
        <dbReference type="ChEBI" id="CHEBI:57643"/>
        <dbReference type="ChEBI" id="CHEBI:58608"/>
        <dbReference type="EC" id="3.1.4.4"/>
    </reaction>
</comment>